<dbReference type="AlphaFoldDB" id="A0AAD9NKC6"/>
<keyword evidence="6 13" id="KW-0436">Ligase</keyword>
<dbReference type="CDD" id="cd07957">
    <property type="entry name" value="Anticodon_Ia_Met"/>
    <property type="match status" value="1"/>
</dbReference>
<dbReference type="InterPro" id="IPR014729">
    <property type="entry name" value="Rossmann-like_a/b/a_fold"/>
</dbReference>
<dbReference type="PROSITE" id="PS00178">
    <property type="entry name" value="AA_TRNA_LIGASE_I"/>
    <property type="match status" value="1"/>
</dbReference>
<evidence type="ECO:0000313" key="16">
    <source>
        <dbReference type="EMBL" id="KAK2171758.1"/>
    </source>
</evidence>
<keyword evidence="7 13" id="KW-0547">Nucleotide-binding</keyword>
<dbReference type="InterPro" id="IPR015413">
    <property type="entry name" value="Methionyl/Leucyl_tRNA_Synth"/>
</dbReference>
<keyword evidence="10 13" id="KW-0030">Aminoacyl-tRNA synthetase</keyword>
<keyword evidence="9 13" id="KW-0648">Protein biosynthesis</keyword>
<dbReference type="SUPFAM" id="SSF47323">
    <property type="entry name" value="Anticodon-binding domain of a subclass of class I aminoacyl-tRNA synthetases"/>
    <property type="match status" value="1"/>
</dbReference>
<name>A0AAD9NKC6_RIDPI</name>
<dbReference type="InterPro" id="IPR029038">
    <property type="entry name" value="MetRS_Zn"/>
</dbReference>
<dbReference type="InterPro" id="IPR009080">
    <property type="entry name" value="tRNAsynth_Ia_anticodon-bd"/>
</dbReference>
<comment type="catalytic activity">
    <reaction evidence="12">
        <text>tRNA(Met) + L-methionine + ATP = L-methionyl-tRNA(Met) + AMP + diphosphate</text>
        <dbReference type="Rhea" id="RHEA:13481"/>
        <dbReference type="Rhea" id="RHEA-COMP:9667"/>
        <dbReference type="Rhea" id="RHEA-COMP:9698"/>
        <dbReference type="ChEBI" id="CHEBI:30616"/>
        <dbReference type="ChEBI" id="CHEBI:33019"/>
        <dbReference type="ChEBI" id="CHEBI:57844"/>
        <dbReference type="ChEBI" id="CHEBI:78442"/>
        <dbReference type="ChEBI" id="CHEBI:78530"/>
        <dbReference type="ChEBI" id="CHEBI:456215"/>
        <dbReference type="EC" id="6.1.1.10"/>
    </reaction>
</comment>
<reference evidence="16" key="1">
    <citation type="journal article" date="2023" name="Mol. Biol. Evol.">
        <title>Third-Generation Sequencing Reveals the Adaptive Role of the Epigenome in Three Deep-Sea Polychaetes.</title>
        <authorList>
            <person name="Perez M."/>
            <person name="Aroh O."/>
            <person name="Sun Y."/>
            <person name="Lan Y."/>
            <person name="Juniper S.K."/>
            <person name="Young C.R."/>
            <person name="Angers B."/>
            <person name="Qian P.Y."/>
        </authorList>
    </citation>
    <scope>NUCLEOTIDE SEQUENCE</scope>
    <source>
        <strain evidence="16">R07B-5</strain>
    </source>
</reference>
<gene>
    <name evidence="16" type="ORF">NP493_1029g04013</name>
</gene>
<evidence type="ECO:0000256" key="10">
    <source>
        <dbReference type="ARBA" id="ARBA00023146"/>
    </source>
</evidence>
<evidence type="ECO:0000256" key="12">
    <source>
        <dbReference type="ARBA" id="ARBA00047364"/>
    </source>
</evidence>
<organism evidence="16 17">
    <name type="scientific">Ridgeia piscesae</name>
    <name type="common">Tubeworm</name>
    <dbReference type="NCBI Taxonomy" id="27915"/>
    <lineage>
        <taxon>Eukaryota</taxon>
        <taxon>Metazoa</taxon>
        <taxon>Spiralia</taxon>
        <taxon>Lophotrochozoa</taxon>
        <taxon>Annelida</taxon>
        <taxon>Polychaeta</taxon>
        <taxon>Sedentaria</taxon>
        <taxon>Canalipalpata</taxon>
        <taxon>Sabellida</taxon>
        <taxon>Siboglinidae</taxon>
        <taxon>Ridgeia</taxon>
    </lineage>
</organism>
<evidence type="ECO:0000256" key="1">
    <source>
        <dbReference type="ARBA" id="ARBA00004496"/>
    </source>
</evidence>
<evidence type="ECO:0000256" key="7">
    <source>
        <dbReference type="ARBA" id="ARBA00022741"/>
    </source>
</evidence>
<dbReference type="Gene3D" id="2.20.28.20">
    <property type="entry name" value="Methionyl-tRNA synthetase, Zn-domain"/>
    <property type="match status" value="1"/>
</dbReference>
<protein>
    <recommendedName>
        <fullName evidence="4">Methionine--tRNA ligase, cytoplasmic</fullName>
        <ecNumber evidence="3">6.1.1.10</ecNumber>
    </recommendedName>
    <alternativeName>
        <fullName evidence="11">Methionyl-tRNA synthetase</fullName>
    </alternativeName>
</protein>
<dbReference type="PANTHER" id="PTHR45765:SF1">
    <property type="entry name" value="METHIONINE--TRNA LIGASE, CYTOPLASMIC"/>
    <property type="match status" value="1"/>
</dbReference>
<accession>A0AAD9NKC6</accession>
<dbReference type="FunFam" id="1.10.730.10:FF:000010">
    <property type="entry name" value="methionine--tRNA ligase, cytoplasmic"/>
    <property type="match status" value="1"/>
</dbReference>
<evidence type="ECO:0000256" key="6">
    <source>
        <dbReference type="ARBA" id="ARBA00022598"/>
    </source>
</evidence>
<dbReference type="InterPro" id="IPR001412">
    <property type="entry name" value="aa-tRNA-synth_I_CS"/>
</dbReference>
<evidence type="ECO:0000256" key="9">
    <source>
        <dbReference type="ARBA" id="ARBA00022917"/>
    </source>
</evidence>
<dbReference type="InterPro" id="IPR023458">
    <property type="entry name" value="Met-tRNA_ligase_1"/>
</dbReference>
<comment type="subcellular location">
    <subcellularLocation>
        <location evidence="1">Cytoplasm</location>
    </subcellularLocation>
</comment>
<dbReference type="GO" id="GO:0005524">
    <property type="term" value="F:ATP binding"/>
    <property type="evidence" value="ECO:0007669"/>
    <property type="project" value="UniProtKB-KW"/>
</dbReference>
<dbReference type="EMBL" id="JAODUO010001029">
    <property type="protein sequence ID" value="KAK2171758.1"/>
    <property type="molecule type" value="Genomic_DNA"/>
</dbReference>
<dbReference type="SUPFAM" id="SSF52374">
    <property type="entry name" value="Nucleotidylyl transferase"/>
    <property type="match status" value="1"/>
</dbReference>
<dbReference type="GO" id="GO:0004825">
    <property type="term" value="F:methionine-tRNA ligase activity"/>
    <property type="evidence" value="ECO:0007669"/>
    <property type="project" value="UniProtKB-EC"/>
</dbReference>
<dbReference type="Proteomes" id="UP001209878">
    <property type="component" value="Unassembled WGS sequence"/>
</dbReference>
<evidence type="ECO:0000256" key="13">
    <source>
        <dbReference type="RuleBase" id="RU363039"/>
    </source>
</evidence>
<evidence type="ECO:0000256" key="4">
    <source>
        <dbReference type="ARBA" id="ARBA00018335"/>
    </source>
</evidence>
<dbReference type="InterPro" id="IPR041872">
    <property type="entry name" value="Anticodon_Met"/>
</dbReference>
<evidence type="ECO:0000259" key="14">
    <source>
        <dbReference type="Pfam" id="PF09334"/>
    </source>
</evidence>
<dbReference type="Gene3D" id="3.40.50.620">
    <property type="entry name" value="HUPs"/>
    <property type="match status" value="1"/>
</dbReference>
<dbReference type="Pfam" id="PF09334">
    <property type="entry name" value="tRNA-synt_1g"/>
    <property type="match status" value="1"/>
</dbReference>
<dbReference type="PANTHER" id="PTHR45765">
    <property type="entry name" value="METHIONINE--TRNA LIGASE"/>
    <property type="match status" value="1"/>
</dbReference>
<evidence type="ECO:0000256" key="8">
    <source>
        <dbReference type="ARBA" id="ARBA00022840"/>
    </source>
</evidence>
<dbReference type="FunFam" id="2.20.28.20:FF:000001">
    <property type="entry name" value="Methionine--tRNA ligase"/>
    <property type="match status" value="1"/>
</dbReference>
<evidence type="ECO:0000256" key="11">
    <source>
        <dbReference type="ARBA" id="ARBA00030904"/>
    </source>
</evidence>
<evidence type="ECO:0000259" key="15">
    <source>
        <dbReference type="Pfam" id="PF19303"/>
    </source>
</evidence>
<keyword evidence="5" id="KW-0963">Cytoplasm</keyword>
<evidence type="ECO:0000256" key="3">
    <source>
        <dbReference type="ARBA" id="ARBA00012838"/>
    </source>
</evidence>
<dbReference type="CDD" id="cd00814">
    <property type="entry name" value="MetRS_core"/>
    <property type="match status" value="1"/>
</dbReference>
<dbReference type="Gene3D" id="1.10.730.10">
    <property type="entry name" value="Isoleucyl-tRNA Synthetase, Domain 1"/>
    <property type="match status" value="1"/>
</dbReference>
<proteinExistence type="inferred from homology"/>
<dbReference type="SUPFAM" id="SSF57770">
    <property type="entry name" value="Methionyl-tRNA synthetase (MetRS), Zn-domain"/>
    <property type="match status" value="1"/>
</dbReference>
<comment type="caution">
    <text evidence="16">The sequence shown here is derived from an EMBL/GenBank/DDBJ whole genome shotgun (WGS) entry which is preliminary data.</text>
</comment>
<comment type="similarity">
    <text evidence="2 13">Belongs to the class-I aminoacyl-tRNA synthetase family.</text>
</comment>
<dbReference type="GO" id="GO:0006431">
    <property type="term" value="P:methionyl-tRNA aminoacylation"/>
    <property type="evidence" value="ECO:0007669"/>
    <property type="project" value="InterPro"/>
</dbReference>
<dbReference type="GO" id="GO:0005829">
    <property type="term" value="C:cytosol"/>
    <property type="evidence" value="ECO:0007669"/>
    <property type="project" value="TreeGrafter"/>
</dbReference>
<keyword evidence="17" id="KW-1185">Reference proteome</keyword>
<evidence type="ECO:0000256" key="5">
    <source>
        <dbReference type="ARBA" id="ARBA00022490"/>
    </source>
</evidence>
<feature type="domain" description="Methionyl/Leucyl tRNA synthetase" evidence="14">
    <location>
        <begin position="45"/>
        <end position="436"/>
    </location>
</feature>
<dbReference type="GO" id="GO:0017101">
    <property type="term" value="C:aminoacyl-tRNA synthetase multienzyme complex"/>
    <property type="evidence" value="ECO:0007669"/>
    <property type="project" value="TreeGrafter"/>
</dbReference>
<evidence type="ECO:0000313" key="17">
    <source>
        <dbReference type="Proteomes" id="UP001209878"/>
    </source>
</evidence>
<dbReference type="PRINTS" id="PR01041">
    <property type="entry name" value="TRNASYNTHMET"/>
</dbReference>
<dbReference type="InterPro" id="IPR014758">
    <property type="entry name" value="Met-tRNA_synth"/>
</dbReference>
<sequence length="577" mass="65744">MPSLPAVTEEELTAASHAWLFGRPNAPLPAIKKCPVLPLSGERNFLITSALPYVNNIPHLGNIIGCVLSADVFSRFSRLRNYNTLFICGTDEYGTATETKAMEEGLTPQQICDKYNRLHTDIYEWFNISFDYFGRTTTKQQTEIAQAIFWKLYNSGYILKDAVDQLQCEPCNRFLADRFVEGICPFCAYEDARGDQCDKCGKLINAVDLIQPRCKQCGSTPVVRTSQHLFIDLPKLEPLLVKHIDRVFADGLWTKNAQVITKSWIRDGLKPRCISRDLKWGIPIPLEGYTDKVFYVWFDAPIGYISITANYTDDWEKWWKNPQQVQYFNFMAKDNVPFHSVLFPSSLLGCDENWTVVNHLSATEYLNYEDTKFSKSRGTGVFGNNAQDTGIPADIWRFYLLFMRPESQDSAFSWDDFMLKNNGELLNNLGNFINRALMFVHNNFGGEIGVMELMDIDRELLVMVNRELKTYINNLEHIKLRDGIRNILSISRYGNQYMQANKPWILIKGTEQDRARAGTVTGLAANIACLLSVMVQPYMPQVSATIQSQLNAPPECNVLTNSFLCYLPAGHHIGQVR</sequence>
<dbReference type="EC" id="6.1.1.10" evidence="3"/>
<dbReference type="NCBIfam" id="TIGR00398">
    <property type="entry name" value="metG"/>
    <property type="match status" value="1"/>
</dbReference>
<feature type="domain" description="Methionyl-tRNA synthetase anticodon-binding" evidence="15">
    <location>
        <begin position="456"/>
        <end position="572"/>
    </location>
</feature>
<dbReference type="InterPro" id="IPR033911">
    <property type="entry name" value="MetRS_core"/>
</dbReference>
<keyword evidence="8 13" id="KW-0067">ATP-binding</keyword>
<dbReference type="Pfam" id="PF19303">
    <property type="entry name" value="Anticodon_3"/>
    <property type="match status" value="1"/>
</dbReference>
<evidence type="ECO:0000256" key="2">
    <source>
        <dbReference type="ARBA" id="ARBA00005594"/>
    </source>
</evidence>